<dbReference type="Proteomes" id="UP000238217">
    <property type="component" value="Unassembled WGS sequence"/>
</dbReference>
<proteinExistence type="predicted"/>
<feature type="domain" description="Apea-like HEPN" evidence="1">
    <location>
        <begin position="270"/>
        <end position="406"/>
    </location>
</feature>
<dbReference type="EMBL" id="PVTY01000001">
    <property type="protein sequence ID" value="PRZ18701.1"/>
    <property type="molecule type" value="Genomic_DNA"/>
</dbReference>
<evidence type="ECO:0000259" key="1">
    <source>
        <dbReference type="Pfam" id="PF18739"/>
    </source>
</evidence>
<dbReference type="InterPro" id="IPR041229">
    <property type="entry name" value="HEPN_Apea"/>
</dbReference>
<evidence type="ECO:0000313" key="3">
    <source>
        <dbReference type="Proteomes" id="UP000238217"/>
    </source>
</evidence>
<organism evidence="2 3">
    <name type="scientific">Nesterenkonia sandarakina</name>
    <dbReference type="NCBI Taxonomy" id="272918"/>
    <lineage>
        <taxon>Bacteria</taxon>
        <taxon>Bacillati</taxon>
        <taxon>Actinomycetota</taxon>
        <taxon>Actinomycetes</taxon>
        <taxon>Micrococcales</taxon>
        <taxon>Micrococcaceae</taxon>
        <taxon>Nesterenkonia</taxon>
    </lineage>
</organism>
<keyword evidence="3" id="KW-1185">Reference proteome</keyword>
<reference evidence="2 3" key="1">
    <citation type="submission" date="2018-03" db="EMBL/GenBank/DDBJ databases">
        <title>Comparative analysis of microorganisms from saline springs in Andes Mountain Range, Colombia.</title>
        <authorList>
            <person name="Rubin E."/>
        </authorList>
    </citation>
    <scope>NUCLEOTIDE SEQUENCE [LARGE SCALE GENOMIC DNA]</scope>
    <source>
        <strain evidence="2 3">CG 35</strain>
    </source>
</reference>
<evidence type="ECO:0000313" key="2">
    <source>
        <dbReference type="EMBL" id="PRZ18701.1"/>
    </source>
</evidence>
<protein>
    <recommendedName>
        <fullName evidence="1">Apea-like HEPN domain-containing protein</fullName>
    </recommendedName>
</protein>
<comment type="caution">
    <text evidence="2">The sequence shown here is derived from an EMBL/GenBank/DDBJ whole genome shotgun (WGS) entry which is preliminary data.</text>
</comment>
<dbReference type="AlphaFoldDB" id="A0A2T0YT04"/>
<sequence length="437" mass="48126">MMEYHKAPNGMIIGQPRASEPAGFTVIGSLAMTPRLVSLWGTDIVRTTRVDFAAPGELASGNQEMRVRWCLTGDALRDPGMLFDTAYLDITNLHDWTANSYFTRTISNSHNGMPQTWTLDFPERESIALRDGGELSLSAHARTSAPSIGGFDAQTNTKAKIVLQPGAPLETIMTEFATPLESLMTILSGKRSPIRGVQLRKGEETAVDAYGIGVDASAPQSSGELLLRKGDVEQSLLVNWLGEADLLSPVPQILASVWAGSIPTAETESLTLATTTEALHELLYPKEERFTAEEIQESKTAIEAAEMPPKIKQSLTGALNNYRYGKPYKQRVEVLAEPVAKAVPSCIGDLSKWRNAVVDARHRLAHGATGAIGEPEEFFRLVALTRSLRWMLTFRLLLHCGVSAEELGAAAARSDRYRKDRRKWEHFWTKIYATETE</sequence>
<accession>A0A2T0YT04</accession>
<name>A0A2T0YT04_9MICC</name>
<dbReference type="Pfam" id="PF18739">
    <property type="entry name" value="HEPN_Apea"/>
    <property type="match status" value="1"/>
</dbReference>
<gene>
    <name evidence="2" type="ORF">BCL67_1017</name>
</gene>